<organism evidence="1 2">
    <name type="scientific">Rhizobium loti</name>
    <name type="common">Mesorhizobium loti</name>
    <dbReference type="NCBI Taxonomy" id="381"/>
    <lineage>
        <taxon>Bacteria</taxon>
        <taxon>Pseudomonadati</taxon>
        <taxon>Pseudomonadota</taxon>
        <taxon>Alphaproteobacteria</taxon>
        <taxon>Hyphomicrobiales</taxon>
        <taxon>Phyllobacteriaceae</taxon>
        <taxon>Mesorhizobium</taxon>
    </lineage>
</organism>
<proteinExistence type="predicted"/>
<comment type="caution">
    <text evidence="1">The sequence shown here is derived from an EMBL/GenBank/DDBJ whole genome shotgun (WGS) entry which is preliminary data.</text>
</comment>
<dbReference type="Proteomes" id="UP000053176">
    <property type="component" value="Unassembled WGS sequence"/>
</dbReference>
<dbReference type="EMBL" id="LPWA01000112">
    <property type="protein sequence ID" value="KUM25831.1"/>
    <property type="molecule type" value="Genomic_DNA"/>
</dbReference>
<reference evidence="1 2" key="1">
    <citation type="submission" date="2015-12" db="EMBL/GenBank/DDBJ databases">
        <title>Draft genome sequence of Mesorhizobium sp. UFLA 01-765, a multitolerant efficient symbiont and plant-growth promoting strain isolated from Zn-mining soil using Leucaena leucocephala as a trap plant.</title>
        <authorList>
            <person name="Rangel W.M."/>
            <person name="Thijs S."/>
            <person name="Longatti S.M."/>
            <person name="Moreira F.M."/>
            <person name="Weyens N."/>
            <person name="Vangronsveld J."/>
            <person name="Van Hamme J.D."/>
            <person name="Bottos E.M."/>
            <person name="Rineau F."/>
        </authorList>
    </citation>
    <scope>NUCLEOTIDE SEQUENCE [LARGE SCALE GENOMIC DNA]</scope>
    <source>
        <strain evidence="1 2">UFLA 01-765</strain>
    </source>
</reference>
<protein>
    <submittedName>
        <fullName evidence="1">Uncharacterized protein</fullName>
    </submittedName>
</protein>
<name>A0A101KS23_RHILI</name>
<sequence>MAAGANKSLHSAWRRHSLVVNWIDILRYLLPQFRSLGQTPAQGCDESLIAFGRLGASCLSRRFRQGGRGREPEAHKHRQGFDRDADIALLPGEAAINLIEAFGESSLATFVASGDKNDAIAASAIMDWGWSRRAA</sequence>
<gene>
    <name evidence="1" type="ORF">AU467_24260</name>
</gene>
<accession>A0A101KS23</accession>
<evidence type="ECO:0000313" key="2">
    <source>
        <dbReference type="Proteomes" id="UP000053176"/>
    </source>
</evidence>
<evidence type="ECO:0000313" key="1">
    <source>
        <dbReference type="EMBL" id="KUM25831.1"/>
    </source>
</evidence>
<dbReference type="AlphaFoldDB" id="A0A101KS23"/>